<feature type="binding site" evidence="12">
    <location>
        <begin position="251"/>
        <end position="254"/>
    </location>
    <ligand>
        <name>substrate</name>
    </ligand>
</feature>
<evidence type="ECO:0000256" key="5">
    <source>
        <dbReference type="ARBA" id="ARBA00050421"/>
    </source>
</evidence>
<dbReference type="SUPFAM" id="SSF56235">
    <property type="entry name" value="N-terminal nucleophile aminohydrolases (Ntn hydrolases)"/>
    <property type="match status" value="1"/>
</dbReference>
<keyword evidence="4" id="KW-0068">Autocatalytic cleavage</keyword>
<evidence type="ECO:0000256" key="12">
    <source>
        <dbReference type="PIRSR" id="PIRSR600246-2"/>
    </source>
</evidence>
<feature type="site" description="Cleavage; by autolysis" evidence="13">
    <location>
        <begin position="222"/>
        <end position="223"/>
    </location>
</feature>
<dbReference type="Pfam" id="PF01112">
    <property type="entry name" value="Asparaginase_2"/>
    <property type="match status" value="1"/>
</dbReference>
<evidence type="ECO:0000256" key="10">
    <source>
        <dbReference type="ARBA" id="ARBA00080645"/>
    </source>
</evidence>
<evidence type="ECO:0000256" key="9">
    <source>
        <dbReference type="ARBA" id="ARBA00079301"/>
    </source>
</evidence>
<dbReference type="Gene3D" id="3.60.20.30">
    <property type="entry name" value="(Glycosyl)asparaginase"/>
    <property type="match status" value="1"/>
</dbReference>
<dbReference type="FunFam" id="3.60.20.30:FF:000003">
    <property type="entry name" value="N(4)-(Beta-N-acetylglucosaminyl)-L-asparaginase isoform X1"/>
    <property type="match status" value="1"/>
</dbReference>
<dbReference type="InterPro" id="IPR000246">
    <property type="entry name" value="Peptidase_T2"/>
</dbReference>
<evidence type="ECO:0000256" key="6">
    <source>
        <dbReference type="ARBA" id="ARBA00053295"/>
    </source>
</evidence>
<evidence type="ECO:0000256" key="7">
    <source>
        <dbReference type="ARBA" id="ARBA00066729"/>
    </source>
</evidence>
<evidence type="ECO:0000256" key="8">
    <source>
        <dbReference type="ARBA" id="ARBA00078726"/>
    </source>
</evidence>
<dbReference type="CDD" id="cd04513">
    <property type="entry name" value="Glycosylasparaginase"/>
    <property type="match status" value="1"/>
</dbReference>
<keyword evidence="2" id="KW-0645">Protease</keyword>
<dbReference type="PANTHER" id="PTHR10188">
    <property type="entry name" value="L-ASPARAGINASE"/>
    <property type="match status" value="1"/>
</dbReference>
<feature type="active site" description="Nucleophile" evidence="11">
    <location>
        <position position="223"/>
    </location>
</feature>
<accession>A0A6G1SLF5</accession>
<comment type="catalytic activity">
    <reaction evidence="5">
        <text>N(4)-(beta-N-acetyl-D-glucosaminyl)-L-asparagine + H2O = N-acetyl-beta-D-glucosaminylamine + L-aspartate + H(+)</text>
        <dbReference type="Rhea" id="RHEA:11544"/>
        <dbReference type="ChEBI" id="CHEBI:15377"/>
        <dbReference type="ChEBI" id="CHEBI:15378"/>
        <dbReference type="ChEBI" id="CHEBI:15947"/>
        <dbReference type="ChEBI" id="CHEBI:29991"/>
        <dbReference type="ChEBI" id="CHEBI:58080"/>
        <dbReference type="EC" id="3.5.1.26"/>
    </reaction>
</comment>
<evidence type="ECO:0000256" key="3">
    <source>
        <dbReference type="ARBA" id="ARBA00022801"/>
    </source>
</evidence>
<dbReference type="GO" id="GO:0008233">
    <property type="term" value="F:peptidase activity"/>
    <property type="evidence" value="ECO:0007669"/>
    <property type="project" value="UniProtKB-KW"/>
</dbReference>
<protein>
    <recommendedName>
        <fullName evidence="7">N(4)-(beta-N-acetylglucosaminyl)-L-asparaginase</fullName>
        <ecNumber evidence="7">3.5.1.26</ecNumber>
    </recommendedName>
    <alternativeName>
        <fullName evidence="9">Aspartylglucosaminidase</fullName>
    </alternativeName>
    <alternativeName>
        <fullName evidence="8">Glycosylasparaginase</fullName>
    </alternativeName>
    <alternativeName>
        <fullName evidence="10">N4-(N-acetyl-beta-glucosaminyl)-L-asparagine amidase</fullName>
    </alternativeName>
</protein>
<evidence type="ECO:0000256" key="4">
    <source>
        <dbReference type="ARBA" id="ARBA00022813"/>
    </source>
</evidence>
<comment type="function">
    <text evidence="6">Cleaves the GlcNAc-Asn bond which joins oligosaccharides to the peptide of asparagine-linked glycoproteins.</text>
</comment>
<proteinExistence type="inferred from homology"/>
<name>A0A6G1SLF5_9ACAR</name>
<comment type="similarity">
    <text evidence="1">Belongs to the Ntn-hydrolase family.</text>
</comment>
<dbReference type="GO" id="GO:0005764">
    <property type="term" value="C:lysosome"/>
    <property type="evidence" value="ECO:0007669"/>
    <property type="project" value="TreeGrafter"/>
</dbReference>
<dbReference type="AlphaFoldDB" id="A0A6G1SLF5"/>
<dbReference type="InterPro" id="IPR029055">
    <property type="entry name" value="Ntn_hydrolases_N"/>
</dbReference>
<dbReference type="GO" id="GO:0003948">
    <property type="term" value="F:N4-(beta-N-acetylglucosaminyl)-L-asparaginase activity"/>
    <property type="evidence" value="ECO:0007669"/>
    <property type="project" value="UniProtKB-EC"/>
</dbReference>
<dbReference type="GO" id="GO:0006508">
    <property type="term" value="P:proteolysis"/>
    <property type="evidence" value="ECO:0007669"/>
    <property type="project" value="UniProtKB-KW"/>
</dbReference>
<evidence type="ECO:0000256" key="14">
    <source>
        <dbReference type="SAM" id="SignalP"/>
    </source>
</evidence>
<organism evidence="15">
    <name type="scientific">Aceria tosichella</name>
    <name type="common">wheat curl mite</name>
    <dbReference type="NCBI Taxonomy" id="561515"/>
    <lineage>
        <taxon>Eukaryota</taxon>
        <taxon>Metazoa</taxon>
        <taxon>Ecdysozoa</taxon>
        <taxon>Arthropoda</taxon>
        <taxon>Chelicerata</taxon>
        <taxon>Arachnida</taxon>
        <taxon>Acari</taxon>
        <taxon>Acariformes</taxon>
        <taxon>Trombidiformes</taxon>
        <taxon>Prostigmata</taxon>
        <taxon>Eupodina</taxon>
        <taxon>Eriophyoidea</taxon>
        <taxon>Eriophyidae</taxon>
        <taxon>Eriophyinae</taxon>
        <taxon>Aceriini</taxon>
        <taxon>Aceria</taxon>
    </lineage>
</organism>
<dbReference type="PANTHER" id="PTHR10188:SF6">
    <property type="entry name" value="N(4)-(BETA-N-ACETYLGLUCOSAMINYL)-L-ASPARAGINASE"/>
    <property type="match status" value="1"/>
</dbReference>
<evidence type="ECO:0000256" key="2">
    <source>
        <dbReference type="ARBA" id="ARBA00022670"/>
    </source>
</evidence>
<evidence type="ECO:0000256" key="1">
    <source>
        <dbReference type="ARBA" id="ARBA00010872"/>
    </source>
</evidence>
<dbReference type="EC" id="3.5.1.26" evidence="7"/>
<keyword evidence="14" id="KW-0732">Signal</keyword>
<evidence type="ECO:0000256" key="11">
    <source>
        <dbReference type="PIRSR" id="PIRSR600246-1"/>
    </source>
</evidence>
<dbReference type="EMBL" id="GGYP01006270">
    <property type="protein sequence ID" value="MDE51041.1"/>
    <property type="molecule type" value="Transcribed_RNA"/>
</dbReference>
<gene>
    <name evidence="15" type="primary">ASPG</name>
    <name evidence="15" type="ORF">g.5632</name>
</gene>
<evidence type="ECO:0000313" key="15">
    <source>
        <dbReference type="EMBL" id="MDE51041.1"/>
    </source>
</evidence>
<reference evidence="15" key="1">
    <citation type="submission" date="2018-10" db="EMBL/GenBank/DDBJ databases">
        <title>Transcriptome assembly of Aceria tosichella (Wheat curl mite) Type 2.</title>
        <authorList>
            <person name="Scully E.D."/>
            <person name="Geib S.M."/>
            <person name="Palmer N.A."/>
            <person name="Gupta A.K."/>
            <person name="Sarath G."/>
            <person name="Tatineni S."/>
        </authorList>
    </citation>
    <scope>NUCLEOTIDE SEQUENCE</scope>
    <source>
        <strain evidence="15">LincolnNE</strain>
    </source>
</reference>
<keyword evidence="3" id="KW-0378">Hydrolase</keyword>
<feature type="chain" id="PRO_5026126227" description="N(4)-(beta-N-acetylglucosaminyl)-L-asparaginase" evidence="14">
    <location>
        <begin position="19"/>
        <end position="362"/>
    </location>
</feature>
<feature type="signal peptide" evidence="14">
    <location>
        <begin position="1"/>
        <end position="18"/>
    </location>
</feature>
<sequence length="362" mass="39683">MRAIIWFALAFLVSFSNARRLEPPIVINTWNFTSASSRAWQELSQHHSALDAIEFGCGQCEIDRCDGTVGWGGSPSETGETTLDAMIMDGETYDVGGVGGLRRVKGAISVARLVLERTDHTLLVGDMATEFAVGLGFKEEPLDSEESRRMHQEWLNNSCQPNYWKNVEPDPSKNCGPYHLKSIDKAHENRADFYRLTEQQNGNQDDEDMYERDIEPLPVGHDTIGMVAIDSQGRVASGTSTNGLRYKILGRVGDSPVPGAGSYAAKEAGAAAATGDGDVMMRFLLSYQAVENLRRGMTSSAAAEDVILRQTRRTGRPHPYAAVIVLSKDGSFGAACCGYKTFPFVVSDRREQVKTYVVQCVP</sequence>
<evidence type="ECO:0000256" key="13">
    <source>
        <dbReference type="PIRSR" id="PIRSR600246-3"/>
    </source>
</evidence>
<feature type="binding site" evidence="12">
    <location>
        <begin position="274"/>
        <end position="277"/>
    </location>
    <ligand>
        <name>substrate</name>
    </ligand>
</feature>